<proteinExistence type="predicted"/>
<name>A0A401NND0_SCYTO</name>
<comment type="caution">
    <text evidence="2">The sequence shown here is derived from an EMBL/GenBank/DDBJ whole genome shotgun (WGS) entry which is preliminary data.</text>
</comment>
<feature type="region of interest" description="Disordered" evidence="1">
    <location>
        <begin position="52"/>
        <end position="75"/>
    </location>
</feature>
<accession>A0A401NND0</accession>
<dbReference type="Proteomes" id="UP000288216">
    <property type="component" value="Unassembled WGS sequence"/>
</dbReference>
<organism evidence="2 3">
    <name type="scientific">Scyliorhinus torazame</name>
    <name type="common">Cloudy catshark</name>
    <name type="synonym">Catulus torazame</name>
    <dbReference type="NCBI Taxonomy" id="75743"/>
    <lineage>
        <taxon>Eukaryota</taxon>
        <taxon>Metazoa</taxon>
        <taxon>Chordata</taxon>
        <taxon>Craniata</taxon>
        <taxon>Vertebrata</taxon>
        <taxon>Chondrichthyes</taxon>
        <taxon>Elasmobranchii</taxon>
        <taxon>Galeomorphii</taxon>
        <taxon>Galeoidea</taxon>
        <taxon>Carcharhiniformes</taxon>
        <taxon>Scyliorhinidae</taxon>
        <taxon>Scyliorhinus</taxon>
    </lineage>
</organism>
<gene>
    <name evidence="2" type="ORF">scyTo_0013053</name>
</gene>
<evidence type="ECO:0000313" key="2">
    <source>
        <dbReference type="EMBL" id="GCB62354.1"/>
    </source>
</evidence>
<protein>
    <submittedName>
        <fullName evidence="2">Uncharacterized protein</fullName>
    </submittedName>
</protein>
<evidence type="ECO:0000256" key="1">
    <source>
        <dbReference type="SAM" id="MobiDB-lite"/>
    </source>
</evidence>
<feature type="compositionally biased region" description="Polar residues" evidence="1">
    <location>
        <begin position="66"/>
        <end position="75"/>
    </location>
</feature>
<sequence>MVIEQGKCGLSKCVTRYLVGYGSACIAMLTALSCLKHTFWYFLYTGEFAQDNQSTRGPRTDHVSAECSSLTDSAP</sequence>
<evidence type="ECO:0000313" key="3">
    <source>
        <dbReference type="Proteomes" id="UP000288216"/>
    </source>
</evidence>
<dbReference type="PROSITE" id="PS51257">
    <property type="entry name" value="PROKAR_LIPOPROTEIN"/>
    <property type="match status" value="1"/>
</dbReference>
<reference evidence="2 3" key="1">
    <citation type="journal article" date="2018" name="Nat. Ecol. Evol.">
        <title>Shark genomes provide insights into elasmobranch evolution and the origin of vertebrates.</title>
        <authorList>
            <person name="Hara Y"/>
            <person name="Yamaguchi K"/>
            <person name="Onimaru K"/>
            <person name="Kadota M"/>
            <person name="Koyanagi M"/>
            <person name="Keeley SD"/>
            <person name="Tatsumi K"/>
            <person name="Tanaka K"/>
            <person name="Motone F"/>
            <person name="Kageyama Y"/>
            <person name="Nozu R"/>
            <person name="Adachi N"/>
            <person name="Nishimura O"/>
            <person name="Nakagawa R"/>
            <person name="Tanegashima C"/>
            <person name="Kiyatake I"/>
            <person name="Matsumoto R"/>
            <person name="Murakumo K"/>
            <person name="Nishida K"/>
            <person name="Terakita A"/>
            <person name="Kuratani S"/>
            <person name="Sato K"/>
            <person name="Hyodo S Kuraku.S."/>
        </authorList>
    </citation>
    <scope>NUCLEOTIDE SEQUENCE [LARGE SCALE GENOMIC DNA]</scope>
</reference>
<dbReference type="AlphaFoldDB" id="A0A401NND0"/>
<keyword evidence="3" id="KW-1185">Reference proteome</keyword>
<dbReference type="EMBL" id="BFAA01006522">
    <property type="protein sequence ID" value="GCB62354.1"/>
    <property type="molecule type" value="Genomic_DNA"/>
</dbReference>